<proteinExistence type="predicted"/>
<evidence type="ECO:0000313" key="5">
    <source>
        <dbReference type="Proteomes" id="UP000275027"/>
    </source>
</evidence>
<reference evidence="3 5" key="2">
    <citation type="submission" date="2018-10" db="EMBL/GenBank/DDBJ databases">
        <title>Genomic Encyclopedia of Archaeal and Bacterial Type Strains, Phase II (KMG-II): from individual species to whole genera.</title>
        <authorList>
            <person name="Goeker M."/>
        </authorList>
    </citation>
    <scope>NUCLEOTIDE SEQUENCE [LARGE SCALE GENOMIC DNA]</scope>
    <source>
        <strain evidence="3 5">DSM 21886</strain>
    </source>
</reference>
<comment type="caution">
    <text evidence="3">The sequence shown here is derived from an EMBL/GenBank/DDBJ whole genome shotgun (WGS) entry which is preliminary data.</text>
</comment>
<name>A0A497U890_9FLAO</name>
<evidence type="ECO:0008006" key="6">
    <source>
        <dbReference type="Google" id="ProtNLM"/>
    </source>
</evidence>
<dbReference type="EMBL" id="PJND01000007">
    <property type="protein sequence ID" value="PKW30248.1"/>
    <property type="molecule type" value="Genomic_DNA"/>
</dbReference>
<dbReference type="EMBL" id="RCCB01000012">
    <property type="protein sequence ID" value="RLJ24588.1"/>
    <property type="molecule type" value="Genomic_DNA"/>
</dbReference>
<feature type="signal peptide" evidence="1">
    <location>
        <begin position="1"/>
        <end position="18"/>
    </location>
</feature>
<evidence type="ECO:0000256" key="1">
    <source>
        <dbReference type="SAM" id="SignalP"/>
    </source>
</evidence>
<sequence length="319" mass="36454">MKSKLFLLLLLTCFYAFGQDYRSTIAQAEQLYNIKNYAKSTSKYKEAFTIEQKNSNDYYNAACSAALSGKKDLAFEWLNQALKNGWTNLQHMKSDTDLKTLHTDKKWDKLIAAIQQEIDKGAVGIDKPLQAELIAIYNDDQTIRQHYMTALKEFGNQSKQADSIAKIMGYKDSINLIKVKDILDKRGWVGPNKVGAQANMTLFLVIQHSDLETQQKYLPMMREAVKNKNAQSSALALLEDRVALGEGKKQIYGSQIGYDSKTTKNYVLPLEDPDNVDHRREEVGLGPISEYVKTWDIVWNVEEYKLMLSEIEKQKKKTN</sequence>
<accession>A0A497U890</accession>
<dbReference type="Proteomes" id="UP000233767">
    <property type="component" value="Unassembled WGS sequence"/>
</dbReference>
<protein>
    <recommendedName>
        <fullName evidence="6">Tetratricopeptide repeat protein</fullName>
    </recommendedName>
</protein>
<gene>
    <name evidence="2" type="ORF">B0G92_1904</name>
    <name evidence="3" type="ORF">CLV50_2476</name>
</gene>
<organism evidence="3 5">
    <name type="scientific">Flavobacterium lindanitolerans</name>
    <dbReference type="NCBI Taxonomy" id="428988"/>
    <lineage>
        <taxon>Bacteria</taxon>
        <taxon>Pseudomonadati</taxon>
        <taxon>Bacteroidota</taxon>
        <taxon>Flavobacteriia</taxon>
        <taxon>Flavobacteriales</taxon>
        <taxon>Flavobacteriaceae</taxon>
        <taxon>Flavobacterium</taxon>
    </lineage>
</organism>
<keyword evidence="1" id="KW-0732">Signal</keyword>
<dbReference type="InterPro" id="IPR046732">
    <property type="entry name" value="DUF6624"/>
</dbReference>
<dbReference type="Proteomes" id="UP000275027">
    <property type="component" value="Unassembled WGS sequence"/>
</dbReference>
<keyword evidence="4" id="KW-1185">Reference proteome</keyword>
<dbReference type="AlphaFoldDB" id="A0A497U890"/>
<reference evidence="2 4" key="1">
    <citation type="submission" date="2017-12" db="EMBL/GenBank/DDBJ databases">
        <title>Genomic Encyclopedia of Type Strains, Phase III (KMG-III): the genomes of soil and plant-associated and newly described type strains.</title>
        <authorList>
            <person name="Whitman W."/>
        </authorList>
    </citation>
    <scope>NUCLEOTIDE SEQUENCE [LARGE SCALE GENOMIC DNA]</scope>
    <source>
        <strain evidence="2 4">IP-10</strain>
    </source>
</reference>
<dbReference type="InterPro" id="IPR011990">
    <property type="entry name" value="TPR-like_helical_dom_sf"/>
</dbReference>
<dbReference type="NCBIfam" id="NF047558">
    <property type="entry name" value="TPR_END_plus"/>
    <property type="match status" value="1"/>
</dbReference>
<dbReference type="Pfam" id="PF20329">
    <property type="entry name" value="DUF6624"/>
    <property type="match status" value="1"/>
</dbReference>
<dbReference type="SUPFAM" id="SSF48452">
    <property type="entry name" value="TPR-like"/>
    <property type="match status" value="1"/>
</dbReference>
<dbReference type="RefSeq" id="WP_101471904.1">
    <property type="nucleotide sequence ID" value="NZ_PJND01000007.1"/>
</dbReference>
<evidence type="ECO:0000313" key="3">
    <source>
        <dbReference type="EMBL" id="RLJ24588.1"/>
    </source>
</evidence>
<evidence type="ECO:0000313" key="2">
    <source>
        <dbReference type="EMBL" id="PKW30248.1"/>
    </source>
</evidence>
<feature type="chain" id="PRO_5019790765" description="Tetratricopeptide repeat protein" evidence="1">
    <location>
        <begin position="19"/>
        <end position="319"/>
    </location>
</feature>
<evidence type="ECO:0000313" key="4">
    <source>
        <dbReference type="Proteomes" id="UP000233767"/>
    </source>
</evidence>